<dbReference type="OrthoDB" id="6344725at2759"/>
<accession>A0A890UKL1</accession>
<reference evidence="2" key="2">
    <citation type="journal article" name="Front. Genet.">
        <title>The Characteristics of Chemosensory and Opsin Genes in Newly Emerged and Sexually Mature Agrilus planipennis, an Important Quarantine Forest Beetle.</title>
        <authorList>
            <person name="Shen S."/>
            <person name="Fan Z."/>
            <person name="Zhang X."/>
            <person name="Kong X."/>
            <person name="Liu F."/>
            <person name="Zhang Z."/>
            <person name="Zhang X."/>
            <person name="Hu X."/>
            <person name="Zhang S."/>
        </authorList>
    </citation>
    <scope>NUCLEOTIDE SEQUENCE</scope>
</reference>
<dbReference type="InterPro" id="IPR036682">
    <property type="entry name" value="OS_D_A10/PebIII_sf"/>
</dbReference>
<feature type="chain" id="PRO_5032999705" evidence="1">
    <location>
        <begin position="18"/>
        <end position="130"/>
    </location>
</feature>
<keyword evidence="1" id="KW-0732">Signal</keyword>
<reference evidence="2" key="1">
    <citation type="submission" date="2020-03" db="EMBL/GenBank/DDBJ databases">
        <title>Chemosensory and opsin genes in newly emerged and sexual maturity Agrilus planipennis.</title>
        <authorList>
            <person name="Zhang S."/>
        </authorList>
    </citation>
    <scope>NUCLEOTIDE SEQUENCE</scope>
</reference>
<evidence type="ECO:0000313" key="2">
    <source>
        <dbReference type="EMBL" id="QRI42716.1"/>
    </source>
</evidence>
<sequence>MSAINVFCLLAIAFTLAVVLEAMPQKDLSAKYENLDVDAILKNKRTLNSYIKCVLDQGPCTPEGRDLKENINKNLATKCAECTVRQKQIVRKATRFVMKNNPEDWQKIVKHYDPDNKYIAGFTEFVNRDD</sequence>
<proteinExistence type="evidence at transcript level"/>
<evidence type="ECO:0000256" key="1">
    <source>
        <dbReference type="SAM" id="SignalP"/>
    </source>
</evidence>
<name>A0A890UKL1_AGRPL</name>
<organism evidence="2">
    <name type="scientific">Agrilus planipennis</name>
    <name type="common">Emerald ash borer</name>
    <name type="synonym">Agrilus marcopoli</name>
    <dbReference type="NCBI Taxonomy" id="224129"/>
    <lineage>
        <taxon>Eukaryota</taxon>
        <taxon>Metazoa</taxon>
        <taxon>Ecdysozoa</taxon>
        <taxon>Arthropoda</taxon>
        <taxon>Hexapoda</taxon>
        <taxon>Insecta</taxon>
        <taxon>Pterygota</taxon>
        <taxon>Neoptera</taxon>
        <taxon>Endopterygota</taxon>
        <taxon>Coleoptera</taxon>
        <taxon>Polyphaga</taxon>
        <taxon>Elateriformia</taxon>
        <taxon>Buprestoidea</taxon>
        <taxon>Buprestidae</taxon>
        <taxon>Agrilinae</taxon>
        <taxon>Agrilus</taxon>
    </lineage>
</organism>
<dbReference type="Gene3D" id="1.10.2080.10">
    <property type="entry name" value="Insect odorant-binding protein A10/Ejaculatory bulb-specific protein 3"/>
    <property type="match status" value="1"/>
</dbReference>
<dbReference type="AlphaFoldDB" id="A0A890UKL1"/>
<dbReference type="EMBL" id="MT136978">
    <property type="protein sequence ID" value="QRI42716.1"/>
    <property type="molecule type" value="mRNA"/>
</dbReference>
<protein>
    <submittedName>
        <fullName evidence="2">Chemosensory protein 21</fullName>
    </submittedName>
</protein>
<dbReference type="PANTHER" id="PTHR11257">
    <property type="entry name" value="CHEMOSENSORY PROTEIN-RELATED"/>
    <property type="match status" value="1"/>
</dbReference>
<dbReference type="PANTHER" id="PTHR11257:SF13">
    <property type="entry name" value="GEO07322P1"/>
    <property type="match status" value="1"/>
</dbReference>
<dbReference type="InterPro" id="IPR005055">
    <property type="entry name" value="A10/PebIII"/>
</dbReference>
<dbReference type="Pfam" id="PF03392">
    <property type="entry name" value="OS-D"/>
    <property type="match status" value="1"/>
</dbReference>
<dbReference type="SUPFAM" id="SSF100910">
    <property type="entry name" value="Chemosensory protein Csp2"/>
    <property type="match status" value="1"/>
</dbReference>
<feature type="signal peptide" evidence="1">
    <location>
        <begin position="1"/>
        <end position="17"/>
    </location>
</feature>